<organism evidence="1 2">
    <name type="scientific">Peloplasma aerotolerans</name>
    <dbReference type="NCBI Taxonomy" id="3044389"/>
    <lineage>
        <taxon>Bacteria</taxon>
        <taxon>Bacillati</taxon>
        <taxon>Mycoplasmatota</taxon>
        <taxon>Mollicutes</taxon>
        <taxon>Acholeplasmatales</taxon>
        <taxon>Acholeplasmataceae</taxon>
        <taxon>Peloplasma</taxon>
    </lineage>
</organism>
<evidence type="ECO:0000313" key="2">
    <source>
        <dbReference type="Proteomes" id="UP001431532"/>
    </source>
</evidence>
<dbReference type="GO" id="GO:0004252">
    <property type="term" value="F:serine-type endopeptidase activity"/>
    <property type="evidence" value="ECO:0007669"/>
    <property type="project" value="InterPro"/>
</dbReference>
<dbReference type="InterPro" id="IPR009003">
    <property type="entry name" value="Peptidase_S1_PA"/>
</dbReference>
<dbReference type="PROSITE" id="PS51257">
    <property type="entry name" value="PROKAR_LIPOPROTEIN"/>
    <property type="match status" value="1"/>
</dbReference>
<dbReference type="RefSeq" id="WP_282839372.1">
    <property type="nucleotide sequence ID" value="NZ_JASCXW010000014.1"/>
</dbReference>
<gene>
    <name evidence="1" type="ORF">QJ521_05160</name>
</gene>
<evidence type="ECO:0000313" key="1">
    <source>
        <dbReference type="EMBL" id="MDI6452945.1"/>
    </source>
</evidence>
<dbReference type="PRINTS" id="PR00834">
    <property type="entry name" value="PROTEASES2C"/>
</dbReference>
<comment type="caution">
    <text evidence="1">The sequence shown here is derived from an EMBL/GenBank/DDBJ whole genome shotgun (WGS) entry which is preliminary data.</text>
</comment>
<accession>A0AAW6U841</accession>
<dbReference type="GO" id="GO:0006508">
    <property type="term" value="P:proteolysis"/>
    <property type="evidence" value="ECO:0007669"/>
    <property type="project" value="UniProtKB-KW"/>
</dbReference>
<dbReference type="SUPFAM" id="SSF50494">
    <property type="entry name" value="Trypsin-like serine proteases"/>
    <property type="match status" value="1"/>
</dbReference>
<keyword evidence="1" id="KW-0378">Hydrolase</keyword>
<dbReference type="InterPro" id="IPR043504">
    <property type="entry name" value="Peptidase_S1_PA_chymotrypsin"/>
</dbReference>
<dbReference type="AlphaFoldDB" id="A0AAW6U841"/>
<reference evidence="1" key="1">
    <citation type="submission" date="2023-05" db="EMBL/GenBank/DDBJ databases">
        <title>Mariniplasma microaerophilum sp. nov., a novel anaerobic mollicute isolated from terrestrial mud volcano, Taman Peninsula, Russia.</title>
        <authorList>
            <person name="Khomyakova M.A."/>
            <person name="Merkel A.Y."/>
            <person name="Slobodkin A.I."/>
        </authorList>
    </citation>
    <scope>NUCLEOTIDE SEQUENCE</scope>
    <source>
        <strain evidence="1">M4Ah</strain>
    </source>
</reference>
<dbReference type="Gene3D" id="2.40.10.10">
    <property type="entry name" value="Trypsin-like serine proteases"/>
    <property type="match status" value="2"/>
</dbReference>
<dbReference type="EMBL" id="JASCXW010000014">
    <property type="protein sequence ID" value="MDI6452945.1"/>
    <property type="molecule type" value="Genomic_DNA"/>
</dbReference>
<keyword evidence="1" id="KW-0645">Protease</keyword>
<name>A0AAW6U841_9MOLU</name>
<dbReference type="Pfam" id="PF13365">
    <property type="entry name" value="Trypsin_2"/>
    <property type="match status" value="1"/>
</dbReference>
<keyword evidence="2" id="KW-1185">Reference proteome</keyword>
<dbReference type="InterPro" id="IPR001940">
    <property type="entry name" value="Peptidase_S1C"/>
</dbReference>
<proteinExistence type="predicted"/>
<protein>
    <submittedName>
        <fullName evidence="1">Serine protease</fullName>
    </submittedName>
</protein>
<dbReference type="Proteomes" id="UP001431532">
    <property type="component" value="Unassembled WGS sequence"/>
</dbReference>
<sequence>MKRFFSFLLIGLMVISISGCTEVITYDDLYQDYQTHLNQNEAIYQSHIDYFNHISTETIKSVVSVKKTVFASSGSMTGSGVIFYEDSLYYYVLTNNHVVYEESSYSVNYSVGDYNGNNYSATLVANSSAFDLGIVRFRKGSELLDVIEFAEENPALNLNIAILGYPSFQINAITLGTSIDYTVIDIENPSTDVVNVDFPVLVATAPVKSGSSGSVVINDSYALIGVVYAGNFSNNSDVSQYAFIIPVEKVFAFFEHVEFDFGGDSE</sequence>